<sequence>MAESSLNGTFGAYLIGVIVSACLFGVTCTQTWYYFTRYSDVTTLKVWVAAIWILEVLHVAFPGHAIYYYAILHYGDPAALAQAIWTLCVNITVTGLIGLLVDLFYARRIYYLSNHNVPLLAATVVLPVCRLGTSIGAYSSYLYMKDFELENWLCRLLGITVYSIQLKDFVRFKLHSNTSLVRASATIHVVTDILVAGSLCYFLHNNRNGIKRTDTMINRLMVYTVHTGLITAVADILVIAFNIAYPGNLVFLAVYQVIANLYSNSLLATLNARRPSKPVHDHFTTEADMLSLSIATSNPNKRRVDINMTSTTDIAEDTDINSSTNPSSKVGSL</sequence>
<evidence type="ECO:0000313" key="3">
    <source>
        <dbReference type="EMBL" id="KAK0455655.1"/>
    </source>
</evidence>
<comment type="caution">
    <text evidence="3">The sequence shown here is derived from an EMBL/GenBank/DDBJ whole genome shotgun (WGS) entry which is preliminary data.</text>
</comment>
<keyword evidence="4" id="KW-1185">Reference proteome</keyword>
<feature type="transmembrane region" description="Helical" evidence="1">
    <location>
        <begin position="223"/>
        <end position="243"/>
    </location>
</feature>
<dbReference type="PANTHER" id="PTHR40465">
    <property type="entry name" value="CHROMOSOME 1, WHOLE GENOME SHOTGUN SEQUENCE"/>
    <property type="match status" value="1"/>
</dbReference>
<evidence type="ECO:0000256" key="1">
    <source>
        <dbReference type="SAM" id="Phobius"/>
    </source>
</evidence>
<reference evidence="3" key="1">
    <citation type="submission" date="2023-06" db="EMBL/GenBank/DDBJ databases">
        <authorList>
            <consortium name="Lawrence Berkeley National Laboratory"/>
            <person name="Ahrendt S."/>
            <person name="Sahu N."/>
            <person name="Indic B."/>
            <person name="Wong-Bajracharya J."/>
            <person name="Merenyi Z."/>
            <person name="Ke H.-M."/>
            <person name="Monk M."/>
            <person name="Kocsube S."/>
            <person name="Drula E."/>
            <person name="Lipzen A."/>
            <person name="Balint B."/>
            <person name="Henrissat B."/>
            <person name="Andreopoulos B."/>
            <person name="Martin F.M."/>
            <person name="Harder C.B."/>
            <person name="Rigling D."/>
            <person name="Ford K.L."/>
            <person name="Foster G.D."/>
            <person name="Pangilinan J."/>
            <person name="Papanicolaou A."/>
            <person name="Barry K."/>
            <person name="LaButti K."/>
            <person name="Viragh M."/>
            <person name="Koriabine M."/>
            <person name="Yan M."/>
            <person name="Riley R."/>
            <person name="Champramary S."/>
            <person name="Plett K.L."/>
            <person name="Tsai I.J."/>
            <person name="Slot J."/>
            <person name="Sipos G."/>
            <person name="Plett J."/>
            <person name="Nagy L.G."/>
            <person name="Grigoriev I.V."/>
        </authorList>
    </citation>
    <scope>NUCLEOTIDE SEQUENCE</scope>
    <source>
        <strain evidence="3">CCBAS 213</strain>
    </source>
</reference>
<proteinExistence type="predicted"/>
<name>A0AA39K910_ARMTA</name>
<dbReference type="PANTHER" id="PTHR40465:SF1">
    <property type="entry name" value="DUF6534 DOMAIN-CONTAINING PROTEIN"/>
    <property type="match status" value="1"/>
</dbReference>
<feature type="transmembrane region" description="Helical" evidence="1">
    <location>
        <begin position="249"/>
        <end position="270"/>
    </location>
</feature>
<feature type="transmembrane region" description="Helical" evidence="1">
    <location>
        <begin position="117"/>
        <end position="143"/>
    </location>
</feature>
<dbReference type="GeneID" id="85361196"/>
<evidence type="ECO:0000259" key="2">
    <source>
        <dbReference type="Pfam" id="PF20152"/>
    </source>
</evidence>
<protein>
    <recommendedName>
        <fullName evidence="2">DUF6534 domain-containing protein</fullName>
    </recommendedName>
</protein>
<feature type="transmembrane region" description="Helical" evidence="1">
    <location>
        <begin position="47"/>
        <end position="71"/>
    </location>
</feature>
<dbReference type="AlphaFoldDB" id="A0AA39K910"/>
<dbReference type="Proteomes" id="UP001175211">
    <property type="component" value="Unassembled WGS sequence"/>
</dbReference>
<feature type="transmembrane region" description="Helical" evidence="1">
    <location>
        <begin position="12"/>
        <end position="35"/>
    </location>
</feature>
<dbReference type="InterPro" id="IPR045339">
    <property type="entry name" value="DUF6534"/>
</dbReference>
<dbReference type="EMBL" id="JAUEPS010000024">
    <property type="protein sequence ID" value="KAK0455655.1"/>
    <property type="molecule type" value="Genomic_DNA"/>
</dbReference>
<keyword evidence="1" id="KW-0812">Transmembrane</keyword>
<dbReference type="RefSeq" id="XP_060329165.1">
    <property type="nucleotide sequence ID" value="XM_060477648.1"/>
</dbReference>
<feature type="domain" description="DUF6534" evidence="2">
    <location>
        <begin position="189"/>
        <end position="274"/>
    </location>
</feature>
<gene>
    <name evidence="3" type="ORF">EV420DRAFT_1644439</name>
</gene>
<keyword evidence="1" id="KW-0472">Membrane</keyword>
<accession>A0AA39K910</accession>
<keyword evidence="1" id="KW-1133">Transmembrane helix</keyword>
<dbReference type="Pfam" id="PF20152">
    <property type="entry name" value="DUF6534"/>
    <property type="match status" value="1"/>
</dbReference>
<feature type="transmembrane region" description="Helical" evidence="1">
    <location>
        <begin position="83"/>
        <end position="105"/>
    </location>
</feature>
<organism evidence="3 4">
    <name type="scientific">Armillaria tabescens</name>
    <name type="common">Ringless honey mushroom</name>
    <name type="synonym">Agaricus tabescens</name>
    <dbReference type="NCBI Taxonomy" id="1929756"/>
    <lineage>
        <taxon>Eukaryota</taxon>
        <taxon>Fungi</taxon>
        <taxon>Dikarya</taxon>
        <taxon>Basidiomycota</taxon>
        <taxon>Agaricomycotina</taxon>
        <taxon>Agaricomycetes</taxon>
        <taxon>Agaricomycetidae</taxon>
        <taxon>Agaricales</taxon>
        <taxon>Marasmiineae</taxon>
        <taxon>Physalacriaceae</taxon>
        <taxon>Desarmillaria</taxon>
    </lineage>
</organism>
<evidence type="ECO:0000313" key="4">
    <source>
        <dbReference type="Proteomes" id="UP001175211"/>
    </source>
</evidence>
<feature type="transmembrane region" description="Helical" evidence="1">
    <location>
        <begin position="180"/>
        <end position="203"/>
    </location>
</feature>